<dbReference type="Proteomes" id="UP000320496">
    <property type="component" value="Chromosome"/>
</dbReference>
<keyword evidence="2" id="KW-1185">Reference proteome</keyword>
<organism evidence="1 2">
    <name type="scientific">Maioricimonas rarisocia</name>
    <dbReference type="NCBI Taxonomy" id="2528026"/>
    <lineage>
        <taxon>Bacteria</taxon>
        <taxon>Pseudomonadati</taxon>
        <taxon>Planctomycetota</taxon>
        <taxon>Planctomycetia</taxon>
        <taxon>Planctomycetales</taxon>
        <taxon>Planctomycetaceae</taxon>
        <taxon>Maioricimonas</taxon>
    </lineage>
</organism>
<evidence type="ECO:0000313" key="1">
    <source>
        <dbReference type="EMBL" id="QDU36835.1"/>
    </source>
</evidence>
<name>A0A517Z2Y5_9PLAN</name>
<accession>A0A517Z2Y5</accession>
<proteinExistence type="predicted"/>
<dbReference type="KEGG" id="mri:Mal4_11350"/>
<evidence type="ECO:0000313" key="2">
    <source>
        <dbReference type="Proteomes" id="UP000320496"/>
    </source>
</evidence>
<protein>
    <submittedName>
        <fullName evidence="1">Uncharacterized protein</fullName>
    </submittedName>
</protein>
<dbReference type="EMBL" id="CP036275">
    <property type="protein sequence ID" value="QDU36835.1"/>
    <property type="molecule type" value="Genomic_DNA"/>
</dbReference>
<gene>
    <name evidence="1" type="ORF">Mal4_11350</name>
</gene>
<reference evidence="1 2" key="1">
    <citation type="submission" date="2019-02" db="EMBL/GenBank/DDBJ databases">
        <title>Deep-cultivation of Planctomycetes and their phenomic and genomic characterization uncovers novel biology.</title>
        <authorList>
            <person name="Wiegand S."/>
            <person name="Jogler M."/>
            <person name="Boedeker C."/>
            <person name="Pinto D."/>
            <person name="Vollmers J."/>
            <person name="Rivas-Marin E."/>
            <person name="Kohn T."/>
            <person name="Peeters S.H."/>
            <person name="Heuer A."/>
            <person name="Rast P."/>
            <person name="Oberbeckmann S."/>
            <person name="Bunk B."/>
            <person name="Jeske O."/>
            <person name="Meyerdierks A."/>
            <person name="Storesund J.E."/>
            <person name="Kallscheuer N."/>
            <person name="Luecker S."/>
            <person name="Lage O.M."/>
            <person name="Pohl T."/>
            <person name="Merkel B.J."/>
            <person name="Hornburger P."/>
            <person name="Mueller R.-W."/>
            <person name="Bruemmer F."/>
            <person name="Labrenz M."/>
            <person name="Spormann A.M."/>
            <person name="Op den Camp H."/>
            <person name="Overmann J."/>
            <person name="Amann R."/>
            <person name="Jetten M.S.M."/>
            <person name="Mascher T."/>
            <person name="Medema M.H."/>
            <person name="Devos D.P."/>
            <person name="Kaster A.-K."/>
            <person name="Ovreas L."/>
            <person name="Rohde M."/>
            <person name="Galperin M.Y."/>
            <person name="Jogler C."/>
        </authorList>
    </citation>
    <scope>NUCLEOTIDE SEQUENCE [LARGE SCALE GENOMIC DNA]</scope>
    <source>
        <strain evidence="1 2">Mal4</strain>
    </source>
</reference>
<sequence>MESQCSCNKTAELPVEDNSAATSIPPLEQSTSVTLQEVSQFMTILDGAVGFYGQVRNTPGDDLRVHLRANGRRFIYKLRQMNSDSFHNISAPYPMDVVGAFRPERAFREDAPQAEGQFVVEGRAIAVEPWALPGRDATTGLVRRDNIETASPFVAQVCDRLGLDNKSLTAEQLDAVFGVMLSGSTLVGDILRMSESSAQLFASMRCALTPEFLVRHFRLDLRYTLQSIDIVPARPGVDTGVVHLVFRYLQDGGFDTRTLLTTVPLQTRVDLRLAENHADVEEVASASWGPDQCAKCRSSCAAAASRCIRAANGHGPSAAANIADCIADAARCYSGCGCN</sequence>
<dbReference type="AlphaFoldDB" id="A0A517Z2Y5"/>